<organism evidence="1 2">
    <name type="scientific">Kribbella rubisoli</name>
    <dbReference type="NCBI Taxonomy" id="3075929"/>
    <lineage>
        <taxon>Bacteria</taxon>
        <taxon>Bacillati</taxon>
        <taxon>Actinomycetota</taxon>
        <taxon>Actinomycetes</taxon>
        <taxon>Propionibacteriales</taxon>
        <taxon>Kribbellaceae</taxon>
        <taxon>Kribbella</taxon>
    </lineage>
</organism>
<dbReference type="SUPFAM" id="SSF53474">
    <property type="entry name" value="alpha/beta-Hydrolases"/>
    <property type="match status" value="1"/>
</dbReference>
<dbReference type="RefSeq" id="WP_130446214.1">
    <property type="nucleotide sequence ID" value="NZ_SHKR01000013.1"/>
</dbReference>
<dbReference type="PANTHER" id="PTHR48098:SF3">
    <property type="entry name" value="IRON(III) ENTEROBACTIN ESTERASE"/>
    <property type="match status" value="1"/>
</dbReference>
<dbReference type="EMBL" id="SHKR01000013">
    <property type="protein sequence ID" value="RZU14023.1"/>
    <property type="molecule type" value="Genomic_DNA"/>
</dbReference>
<evidence type="ECO:0000313" key="1">
    <source>
        <dbReference type="EMBL" id="RZU14023.1"/>
    </source>
</evidence>
<dbReference type="Gene3D" id="3.40.50.1820">
    <property type="entry name" value="alpha/beta hydrolase"/>
    <property type="match status" value="1"/>
</dbReference>
<protein>
    <submittedName>
        <fullName evidence="1">Esterase/lipase superfamily enzyme</fullName>
    </submittedName>
</protein>
<sequence length="248" mass="28006">MEREQAELEAPGLDRPGTVIRYGHFGRPMLVFPSEQGRAWDYENNGMVDAVADLIEAGRVKLYCVDSYDHVSWSDRSIQLEDRARRHELYESWIVNQVVPAIGADSPGVSDIITTGCSLGAFHALNFAFKRADLFPVAICQSGNYDASSWHAWGERGDATYFNNPADYLPNLSGEHLDYLRGRLFILLTVGQGDWETNPTGSLPSARATDAVLTDRGIPHELDMWGYDVAHDWPWWRQQLAHHLPRFC</sequence>
<accession>A0A4Q7WVG9</accession>
<dbReference type="InterPro" id="IPR050583">
    <property type="entry name" value="Mycobacterial_A85_antigen"/>
</dbReference>
<reference evidence="1 2" key="1">
    <citation type="journal article" date="2015" name="Stand. Genomic Sci.">
        <title>Genomic Encyclopedia of Bacterial and Archaeal Type Strains, Phase III: the genomes of soil and plant-associated and newly described type strains.</title>
        <authorList>
            <person name="Whitman W.B."/>
            <person name="Woyke T."/>
            <person name="Klenk H.P."/>
            <person name="Zhou Y."/>
            <person name="Lilburn T.G."/>
            <person name="Beck B.J."/>
            <person name="De Vos P."/>
            <person name="Vandamme P."/>
            <person name="Eisen J.A."/>
            <person name="Garrity G."/>
            <person name="Hugenholtz P."/>
            <person name="Kyrpides N.C."/>
        </authorList>
    </citation>
    <scope>NUCLEOTIDE SEQUENCE [LARGE SCALE GENOMIC DNA]</scope>
    <source>
        <strain evidence="1 2">VKM Ac-2540</strain>
    </source>
</reference>
<dbReference type="OrthoDB" id="9775130at2"/>
<dbReference type="InterPro" id="IPR000801">
    <property type="entry name" value="Esterase-like"/>
</dbReference>
<dbReference type="PANTHER" id="PTHR48098">
    <property type="entry name" value="ENTEROCHELIN ESTERASE-RELATED"/>
    <property type="match status" value="1"/>
</dbReference>
<dbReference type="Proteomes" id="UP000292027">
    <property type="component" value="Unassembled WGS sequence"/>
</dbReference>
<name>A0A4Q7WVG9_9ACTN</name>
<dbReference type="Pfam" id="PF00756">
    <property type="entry name" value="Esterase"/>
    <property type="match status" value="1"/>
</dbReference>
<gene>
    <name evidence="1" type="ORF">EV645_4884</name>
</gene>
<comment type="caution">
    <text evidence="1">The sequence shown here is derived from an EMBL/GenBank/DDBJ whole genome shotgun (WGS) entry which is preliminary data.</text>
</comment>
<dbReference type="InterPro" id="IPR029058">
    <property type="entry name" value="AB_hydrolase_fold"/>
</dbReference>
<keyword evidence="2" id="KW-1185">Reference proteome</keyword>
<evidence type="ECO:0000313" key="2">
    <source>
        <dbReference type="Proteomes" id="UP000292027"/>
    </source>
</evidence>
<dbReference type="AlphaFoldDB" id="A0A4Q7WVG9"/>
<proteinExistence type="predicted"/>